<gene>
    <name evidence="1" type="ORF">vBValSX1_23</name>
</gene>
<name>A0A6M9Z6T4_9CAUD</name>
<proteinExistence type="predicted"/>
<accession>A0A6M9Z6T4</accession>
<evidence type="ECO:0000313" key="1">
    <source>
        <dbReference type="EMBL" id="QKN88416.1"/>
    </source>
</evidence>
<dbReference type="Proteomes" id="UP000509161">
    <property type="component" value="Segment"/>
</dbReference>
<sequence length="99" mass="11569">MSRKQISEGKFNRVMEDPNTDFCTFQKGIYRSINRNSLLVRKMKRLHALSEVTNQPGSNLKLVLNGFMYYKWNDSYWRRPVVAKTVYFLAGELTSNAKA</sequence>
<organism evidence="1 2">
    <name type="scientific">Vibrio phage vB_ValS_X1</name>
    <dbReference type="NCBI Taxonomy" id="2736341"/>
    <lineage>
        <taxon>Viruses</taxon>
        <taxon>Duplodnaviria</taxon>
        <taxon>Heunggongvirae</taxon>
        <taxon>Uroviricota</taxon>
        <taxon>Caudoviricetes</taxon>
        <taxon>Demerecviridae</taxon>
        <taxon>Pogseptimavirus</taxon>
        <taxon>Pogseptimavirus VspSw1</taxon>
    </lineage>
</organism>
<protein>
    <submittedName>
        <fullName evidence="1">Uncharacterized protein</fullName>
    </submittedName>
</protein>
<evidence type="ECO:0000313" key="2">
    <source>
        <dbReference type="Proteomes" id="UP000509161"/>
    </source>
</evidence>
<reference evidence="1 2" key="1">
    <citation type="submission" date="2020-05" db="EMBL/GenBank/DDBJ databases">
        <title>Biological and Genomic Analysis of Vibrio Phage vB_ValS_X1 Sheds Novel Insights into Evolution and Interaction of Vibrio-phage.</title>
        <authorList>
            <person name="Zhong W."/>
            <person name="Yang Y."/>
            <person name="Cai L."/>
            <person name="Xu J."/>
            <person name="Zhang R."/>
        </authorList>
    </citation>
    <scope>NUCLEOTIDE SEQUENCE [LARGE SCALE GENOMIC DNA]</scope>
</reference>
<dbReference type="EMBL" id="MT442039">
    <property type="protein sequence ID" value="QKN88416.1"/>
    <property type="molecule type" value="Genomic_DNA"/>
</dbReference>